<dbReference type="Proteomes" id="UP001292094">
    <property type="component" value="Unassembled WGS sequence"/>
</dbReference>
<comment type="caution">
    <text evidence="1">The sequence shown here is derived from an EMBL/GenBank/DDBJ whole genome shotgun (WGS) entry which is preliminary data.</text>
</comment>
<sequence length="172" mass="18977">MALHRYRLPLRPQYSSTTTSTKTDTSHISSPAEAHILHPASSPSTIDHNAHILLWSGRQFLVDSGGTANIRLGCGIHRRYIGGVIVTLSAPATSEGVLWQLKAIQRQGVSLHVHTGRSQHGLPRTQHDGIIPLPKKVEAIRKFPLTDSTRKLREFFGVVNTTTISCHMQQLP</sequence>
<organism evidence="1 2">
    <name type="scientific">Petrolisthes manimaculis</name>
    <dbReference type="NCBI Taxonomy" id="1843537"/>
    <lineage>
        <taxon>Eukaryota</taxon>
        <taxon>Metazoa</taxon>
        <taxon>Ecdysozoa</taxon>
        <taxon>Arthropoda</taxon>
        <taxon>Crustacea</taxon>
        <taxon>Multicrustacea</taxon>
        <taxon>Malacostraca</taxon>
        <taxon>Eumalacostraca</taxon>
        <taxon>Eucarida</taxon>
        <taxon>Decapoda</taxon>
        <taxon>Pleocyemata</taxon>
        <taxon>Anomura</taxon>
        <taxon>Galatheoidea</taxon>
        <taxon>Porcellanidae</taxon>
        <taxon>Petrolisthes</taxon>
    </lineage>
</organism>
<name>A0AAE1PTU8_9EUCA</name>
<evidence type="ECO:0000313" key="2">
    <source>
        <dbReference type="Proteomes" id="UP001292094"/>
    </source>
</evidence>
<evidence type="ECO:0000313" key="1">
    <source>
        <dbReference type="EMBL" id="KAK4313259.1"/>
    </source>
</evidence>
<dbReference type="AlphaFoldDB" id="A0AAE1PTU8"/>
<dbReference type="EMBL" id="JAWZYT010001334">
    <property type="protein sequence ID" value="KAK4313259.1"/>
    <property type="molecule type" value="Genomic_DNA"/>
</dbReference>
<protein>
    <submittedName>
        <fullName evidence="1">Uncharacterized protein</fullName>
    </submittedName>
</protein>
<accession>A0AAE1PTU8</accession>
<reference evidence="1" key="1">
    <citation type="submission" date="2023-11" db="EMBL/GenBank/DDBJ databases">
        <title>Genome assemblies of two species of porcelain crab, Petrolisthes cinctipes and Petrolisthes manimaculis (Anomura: Porcellanidae).</title>
        <authorList>
            <person name="Angst P."/>
        </authorList>
    </citation>
    <scope>NUCLEOTIDE SEQUENCE</scope>
    <source>
        <strain evidence="1">PB745_02</strain>
        <tissue evidence="1">Gill</tissue>
    </source>
</reference>
<gene>
    <name evidence="1" type="ORF">Pmani_015375</name>
</gene>
<keyword evidence="2" id="KW-1185">Reference proteome</keyword>
<proteinExistence type="predicted"/>